<keyword evidence="1" id="KW-1133">Transmembrane helix</keyword>
<accession>A0ABW1HYA3</accession>
<feature type="transmembrane region" description="Helical" evidence="1">
    <location>
        <begin position="52"/>
        <end position="72"/>
    </location>
</feature>
<keyword evidence="1" id="KW-0472">Membrane</keyword>
<dbReference type="RefSeq" id="WP_377539438.1">
    <property type="nucleotide sequence ID" value="NZ_JBHSQQ010000734.1"/>
</dbReference>
<dbReference type="Proteomes" id="UP001596207">
    <property type="component" value="Unassembled WGS sequence"/>
</dbReference>
<evidence type="ECO:0000313" key="2">
    <source>
        <dbReference type="EMBL" id="MFC5946422.1"/>
    </source>
</evidence>
<protein>
    <submittedName>
        <fullName evidence="2">Uncharacterized protein</fullName>
    </submittedName>
</protein>
<name>A0ABW1HYA3_9ACTN</name>
<comment type="caution">
    <text evidence="2">The sequence shown here is derived from an EMBL/GenBank/DDBJ whole genome shotgun (WGS) entry which is preliminary data.</text>
</comment>
<feature type="transmembrane region" description="Helical" evidence="1">
    <location>
        <begin position="23"/>
        <end position="46"/>
    </location>
</feature>
<feature type="non-terminal residue" evidence="2">
    <location>
        <position position="1"/>
    </location>
</feature>
<gene>
    <name evidence="2" type="ORF">ACFPZ4_34015</name>
</gene>
<dbReference type="EMBL" id="JBHSQQ010000734">
    <property type="protein sequence ID" value="MFC5946422.1"/>
    <property type="molecule type" value="Genomic_DNA"/>
</dbReference>
<evidence type="ECO:0000313" key="3">
    <source>
        <dbReference type="Proteomes" id="UP001596207"/>
    </source>
</evidence>
<reference evidence="3" key="1">
    <citation type="journal article" date="2019" name="Int. J. Syst. Evol. Microbiol.">
        <title>The Global Catalogue of Microorganisms (GCM) 10K type strain sequencing project: providing services to taxonomists for standard genome sequencing and annotation.</title>
        <authorList>
            <consortium name="The Broad Institute Genomics Platform"/>
            <consortium name="The Broad Institute Genome Sequencing Center for Infectious Disease"/>
            <person name="Wu L."/>
            <person name="Ma J."/>
        </authorList>
    </citation>
    <scope>NUCLEOTIDE SEQUENCE [LARGE SCALE GENOMIC DNA]</scope>
    <source>
        <strain evidence="3">CGMCC 4.7173</strain>
    </source>
</reference>
<evidence type="ECO:0000256" key="1">
    <source>
        <dbReference type="SAM" id="Phobius"/>
    </source>
</evidence>
<feature type="transmembrane region" description="Helical" evidence="1">
    <location>
        <begin position="84"/>
        <end position="103"/>
    </location>
</feature>
<keyword evidence="3" id="KW-1185">Reference proteome</keyword>
<keyword evidence="1" id="KW-0812">Transmembrane</keyword>
<organism evidence="2 3">
    <name type="scientific">Micromonospora harpali</name>
    <dbReference type="NCBI Taxonomy" id="1490225"/>
    <lineage>
        <taxon>Bacteria</taxon>
        <taxon>Bacillati</taxon>
        <taxon>Actinomycetota</taxon>
        <taxon>Actinomycetes</taxon>
        <taxon>Micromonosporales</taxon>
        <taxon>Micromonosporaceae</taxon>
        <taxon>Micromonospora</taxon>
    </lineage>
</organism>
<proteinExistence type="predicted"/>
<sequence>PARVLRMLTPSVIRHQAPNRSQWWRLGLVFGPVVISAVLTLFAAAYPGGHHLLGLFAVPIWLLSGLIWVSLLMTRDSRYRRSPWIIAMPLIGAFTLALANSPVPMRVAFLISESALTAYSQSLPEQDRVSFREQRVGLFTIETAQRWGGITRLGVANTGGTLEKCGFSHVPEGRTKDLGVSTVNHVIGDWYATCTNYD</sequence>